<name>A0ABD2Z5U8_9GENT</name>
<accession>A0ABD2Z5U8</accession>
<keyword evidence="5" id="KW-0999">Mitochondrion inner membrane</keyword>
<evidence type="ECO:0000313" key="10">
    <source>
        <dbReference type="Proteomes" id="UP001630127"/>
    </source>
</evidence>
<organism evidence="9 10">
    <name type="scientific">Cinchona calisaya</name>
    <dbReference type="NCBI Taxonomy" id="153742"/>
    <lineage>
        <taxon>Eukaryota</taxon>
        <taxon>Viridiplantae</taxon>
        <taxon>Streptophyta</taxon>
        <taxon>Embryophyta</taxon>
        <taxon>Tracheophyta</taxon>
        <taxon>Spermatophyta</taxon>
        <taxon>Magnoliopsida</taxon>
        <taxon>eudicotyledons</taxon>
        <taxon>Gunneridae</taxon>
        <taxon>Pentapetalae</taxon>
        <taxon>asterids</taxon>
        <taxon>lamiids</taxon>
        <taxon>Gentianales</taxon>
        <taxon>Rubiaceae</taxon>
        <taxon>Cinchonoideae</taxon>
        <taxon>Cinchoneae</taxon>
        <taxon>Cinchona</taxon>
    </lineage>
</organism>
<evidence type="ECO:0000256" key="3">
    <source>
        <dbReference type="ARBA" id="ARBA00006792"/>
    </source>
</evidence>
<evidence type="ECO:0000256" key="1">
    <source>
        <dbReference type="ARBA" id="ARBA00002689"/>
    </source>
</evidence>
<keyword evidence="6" id="KW-1133">Transmembrane helix</keyword>
<evidence type="ECO:0000256" key="5">
    <source>
        <dbReference type="ARBA" id="ARBA00022792"/>
    </source>
</evidence>
<evidence type="ECO:0000313" key="9">
    <source>
        <dbReference type="EMBL" id="KAL3513482.1"/>
    </source>
</evidence>
<dbReference type="PANTHER" id="PTHR21304:SF0">
    <property type="entry name" value="MICOS COMPLEX SUBUNIT MIC10"/>
    <property type="match status" value="1"/>
</dbReference>
<dbReference type="AlphaFoldDB" id="A0ABD2Z5U8"/>
<proteinExistence type="inferred from homology"/>
<dbReference type="GO" id="GO:0005743">
    <property type="term" value="C:mitochondrial inner membrane"/>
    <property type="evidence" value="ECO:0007669"/>
    <property type="project" value="UniProtKB-SubCell"/>
</dbReference>
<evidence type="ECO:0000256" key="8">
    <source>
        <dbReference type="ARBA" id="ARBA00023136"/>
    </source>
</evidence>
<dbReference type="Pfam" id="PF04418">
    <property type="entry name" value="DUF543"/>
    <property type="match status" value="1"/>
</dbReference>
<dbReference type="PANTHER" id="PTHR21304">
    <property type="entry name" value="MICOS COMPLEX SUBUNIT MIC10"/>
    <property type="match status" value="1"/>
</dbReference>
<gene>
    <name evidence="9" type="ORF">ACH5RR_026199</name>
</gene>
<sequence>MAEEKREVTAAEAAAQIPPPPYNDVNAKWDACMDLSIRRVFYSTATGAFTGLLFFRSPVTRWASIFFATGIGVGSAYVECSYKFGDLQQTDA</sequence>
<protein>
    <submittedName>
        <fullName evidence="9">Uncharacterized protein</fullName>
    </submittedName>
</protein>
<reference evidence="9 10" key="1">
    <citation type="submission" date="2024-11" db="EMBL/GenBank/DDBJ databases">
        <title>A near-complete genome assembly of Cinchona calisaya.</title>
        <authorList>
            <person name="Lian D.C."/>
            <person name="Zhao X.W."/>
            <person name="Wei L."/>
        </authorList>
    </citation>
    <scope>NUCLEOTIDE SEQUENCE [LARGE SCALE GENOMIC DNA]</scope>
    <source>
        <tissue evidence="9">Nenye</tissue>
    </source>
</reference>
<comment type="similarity">
    <text evidence="3">Belongs to the MICOS complex subunit Mic10 family.</text>
</comment>
<evidence type="ECO:0000256" key="2">
    <source>
        <dbReference type="ARBA" id="ARBA00004434"/>
    </source>
</evidence>
<evidence type="ECO:0000256" key="4">
    <source>
        <dbReference type="ARBA" id="ARBA00022692"/>
    </source>
</evidence>
<dbReference type="Proteomes" id="UP001630127">
    <property type="component" value="Unassembled WGS sequence"/>
</dbReference>
<dbReference type="InterPro" id="IPR007512">
    <property type="entry name" value="Mic10"/>
</dbReference>
<keyword evidence="10" id="KW-1185">Reference proteome</keyword>
<comment type="caution">
    <text evidence="9">The sequence shown here is derived from an EMBL/GenBank/DDBJ whole genome shotgun (WGS) entry which is preliminary data.</text>
</comment>
<keyword evidence="4" id="KW-0812">Transmembrane</keyword>
<dbReference type="EMBL" id="JBJUIK010000011">
    <property type="protein sequence ID" value="KAL3513482.1"/>
    <property type="molecule type" value="Genomic_DNA"/>
</dbReference>
<keyword evidence="8" id="KW-0472">Membrane</keyword>
<comment type="subcellular location">
    <subcellularLocation>
        <location evidence="2">Mitochondrion inner membrane</location>
        <topology evidence="2">Single-pass membrane protein</topology>
    </subcellularLocation>
</comment>
<evidence type="ECO:0000256" key="7">
    <source>
        <dbReference type="ARBA" id="ARBA00023128"/>
    </source>
</evidence>
<comment type="function">
    <text evidence="1">Component of the MICOS complex, a large protein complex of the mitochondrial inner membrane that plays crucial roles in the maintenance of crista junctions, inner membrane architecture, and formation of contact sites to the outer membrane.</text>
</comment>
<keyword evidence="7" id="KW-0496">Mitochondrion</keyword>
<evidence type="ECO:0000256" key="6">
    <source>
        <dbReference type="ARBA" id="ARBA00022989"/>
    </source>
</evidence>